<protein>
    <recommendedName>
        <fullName evidence="8">Sensor-like histidine kinase SenX3</fullName>
        <ecNumber evidence="3">2.7.13.3</ecNumber>
    </recommendedName>
</protein>
<evidence type="ECO:0000313" key="11">
    <source>
        <dbReference type="Proteomes" id="UP000254134"/>
    </source>
</evidence>
<dbReference type="RefSeq" id="WP_114794674.1">
    <property type="nucleotide sequence ID" value="NZ_QQZY01000001.1"/>
</dbReference>
<dbReference type="EC" id="2.7.13.3" evidence="3"/>
<sequence length="309" mass="33177">MDLDARRGRTLVEESREAVVVLDDAGTVVLASRRARQSIEGIREGEPIPDGLLSGERGVVPLVVPYEVGGRRERLVYLSRAGDMAAYEELRTGFTAAVSHELRTPLARLLSLLETAMLPGEDVHALVKQARGEVESVRELIDEVLFLSELESGGRVVSLGAVAVRPELDAVAADMEERASRAGVALRVEGDPAIEIEMRPRMLRVVAQNLAENAIRYAGPGATFTLAVERTQEGVVLRGADDGVGVDEDVLSRLFERFYRADRARASRGTGLGLAIVKHVVDQAGGSVEARGGRGAGLEVRCLLPVRGA</sequence>
<evidence type="ECO:0000256" key="7">
    <source>
        <dbReference type="ARBA" id="ARBA00023012"/>
    </source>
</evidence>
<dbReference type="SUPFAM" id="SSF55874">
    <property type="entry name" value="ATPase domain of HSP90 chaperone/DNA topoisomerase II/histidine kinase"/>
    <property type="match status" value="1"/>
</dbReference>
<proteinExistence type="predicted"/>
<dbReference type="PANTHER" id="PTHR45453:SF1">
    <property type="entry name" value="PHOSPHATE REGULON SENSOR PROTEIN PHOR"/>
    <property type="match status" value="1"/>
</dbReference>
<dbReference type="CDD" id="cd00082">
    <property type="entry name" value="HisKA"/>
    <property type="match status" value="1"/>
</dbReference>
<gene>
    <name evidence="10" type="ORF">Gocc_0204</name>
</gene>
<dbReference type="GO" id="GO:0005886">
    <property type="term" value="C:plasma membrane"/>
    <property type="evidence" value="ECO:0007669"/>
    <property type="project" value="UniProtKB-SubCell"/>
</dbReference>
<dbReference type="SUPFAM" id="SSF47384">
    <property type="entry name" value="Homodimeric domain of signal transducing histidine kinase"/>
    <property type="match status" value="1"/>
</dbReference>
<evidence type="ECO:0000256" key="2">
    <source>
        <dbReference type="ARBA" id="ARBA00004236"/>
    </source>
</evidence>
<dbReference type="CDD" id="cd00075">
    <property type="entry name" value="HATPase"/>
    <property type="match status" value="1"/>
</dbReference>
<dbReference type="InterPro" id="IPR036890">
    <property type="entry name" value="HATPase_C_sf"/>
</dbReference>
<dbReference type="Pfam" id="PF00512">
    <property type="entry name" value="HisKA"/>
    <property type="match status" value="1"/>
</dbReference>
<dbReference type="Pfam" id="PF02518">
    <property type="entry name" value="HATPase_c"/>
    <property type="match status" value="1"/>
</dbReference>
<name>A0A7M2Z175_9ACTN</name>
<dbReference type="Gene3D" id="1.10.287.130">
    <property type="match status" value="1"/>
</dbReference>
<accession>A0A7M2Z175</accession>
<comment type="caution">
    <text evidence="10">The sequence shown here is derived from an EMBL/GenBank/DDBJ whole genome shotgun (WGS) entry which is preliminary data.</text>
</comment>
<dbReference type="OrthoDB" id="9813151at2"/>
<dbReference type="Gene3D" id="3.30.565.10">
    <property type="entry name" value="Histidine kinase-like ATPase, C-terminal domain"/>
    <property type="match status" value="1"/>
</dbReference>
<dbReference type="GO" id="GO:0004721">
    <property type="term" value="F:phosphoprotein phosphatase activity"/>
    <property type="evidence" value="ECO:0007669"/>
    <property type="project" value="TreeGrafter"/>
</dbReference>
<dbReference type="InterPro" id="IPR005467">
    <property type="entry name" value="His_kinase_dom"/>
</dbReference>
<comment type="subcellular location">
    <subcellularLocation>
        <location evidence="2">Cell membrane</location>
    </subcellularLocation>
</comment>
<keyword evidence="5" id="KW-0808">Transferase</keyword>
<evidence type="ECO:0000256" key="6">
    <source>
        <dbReference type="ARBA" id="ARBA00022777"/>
    </source>
</evidence>
<evidence type="ECO:0000259" key="9">
    <source>
        <dbReference type="PROSITE" id="PS50109"/>
    </source>
</evidence>
<dbReference type="InterPro" id="IPR036097">
    <property type="entry name" value="HisK_dim/P_sf"/>
</dbReference>
<reference evidence="11" key="2">
    <citation type="journal article" date="2019" name="MicrobiologyOpen">
        <title>High-quality draft genome sequence of Gaiella occulta isolated from a 150 meter deep mineral water borehole and comparison with the genome sequences of other deep-branching lineages of the phylum Actinobacteria.</title>
        <authorList>
            <person name="Severino R."/>
            <person name="Froufe H.J.C."/>
            <person name="Barroso C."/>
            <person name="Albuquerque L."/>
            <person name="Lobo-da-Cunha A."/>
            <person name="da Costa M.S."/>
            <person name="Egas C."/>
        </authorList>
    </citation>
    <scope>NUCLEOTIDE SEQUENCE [LARGE SCALE GENOMIC DNA]</scope>
    <source>
        <strain evidence="11">F2-233</strain>
    </source>
</reference>
<dbReference type="SMART" id="SM00388">
    <property type="entry name" value="HisKA"/>
    <property type="match status" value="1"/>
</dbReference>
<dbReference type="InterPro" id="IPR003661">
    <property type="entry name" value="HisK_dim/P_dom"/>
</dbReference>
<keyword evidence="6 10" id="KW-0418">Kinase</keyword>
<feature type="domain" description="Histidine kinase" evidence="9">
    <location>
        <begin position="97"/>
        <end position="308"/>
    </location>
</feature>
<keyword evidence="11" id="KW-1185">Reference proteome</keyword>
<dbReference type="PRINTS" id="PR00344">
    <property type="entry name" value="BCTRLSENSOR"/>
</dbReference>
<dbReference type="AlphaFoldDB" id="A0A7M2Z175"/>
<evidence type="ECO:0000256" key="3">
    <source>
        <dbReference type="ARBA" id="ARBA00012438"/>
    </source>
</evidence>
<evidence type="ECO:0000256" key="1">
    <source>
        <dbReference type="ARBA" id="ARBA00000085"/>
    </source>
</evidence>
<evidence type="ECO:0000256" key="4">
    <source>
        <dbReference type="ARBA" id="ARBA00022553"/>
    </source>
</evidence>
<keyword evidence="4" id="KW-0597">Phosphoprotein</keyword>
<keyword evidence="7" id="KW-0902">Two-component regulatory system</keyword>
<comment type="catalytic activity">
    <reaction evidence="1">
        <text>ATP + protein L-histidine = ADP + protein N-phospho-L-histidine.</text>
        <dbReference type="EC" id="2.7.13.3"/>
    </reaction>
</comment>
<dbReference type="SMART" id="SM00387">
    <property type="entry name" value="HATPase_c"/>
    <property type="match status" value="1"/>
</dbReference>
<reference evidence="10 11" key="1">
    <citation type="submission" date="2018-07" db="EMBL/GenBank/DDBJ databases">
        <title>High-quality-draft genome sequence of Gaiella occulta.</title>
        <authorList>
            <person name="Severino R."/>
            <person name="Froufe H.J.C."/>
            <person name="Rainey F.A."/>
            <person name="Barroso C."/>
            <person name="Albuquerque L."/>
            <person name="Lobo-Da-Cunha A."/>
            <person name="Da Costa M.S."/>
            <person name="Egas C."/>
        </authorList>
    </citation>
    <scope>NUCLEOTIDE SEQUENCE [LARGE SCALE GENOMIC DNA]</scope>
    <source>
        <strain evidence="10 11">F2-233</strain>
    </source>
</reference>
<evidence type="ECO:0000256" key="8">
    <source>
        <dbReference type="ARBA" id="ARBA00039401"/>
    </source>
</evidence>
<dbReference type="GO" id="GO:0016036">
    <property type="term" value="P:cellular response to phosphate starvation"/>
    <property type="evidence" value="ECO:0007669"/>
    <property type="project" value="TreeGrafter"/>
</dbReference>
<dbReference type="Proteomes" id="UP000254134">
    <property type="component" value="Unassembled WGS sequence"/>
</dbReference>
<evidence type="ECO:0000256" key="5">
    <source>
        <dbReference type="ARBA" id="ARBA00022679"/>
    </source>
</evidence>
<dbReference type="InterPro" id="IPR003594">
    <property type="entry name" value="HATPase_dom"/>
</dbReference>
<dbReference type="PROSITE" id="PS50109">
    <property type="entry name" value="HIS_KIN"/>
    <property type="match status" value="1"/>
</dbReference>
<dbReference type="EMBL" id="QQZY01000001">
    <property type="protein sequence ID" value="RDI75785.1"/>
    <property type="molecule type" value="Genomic_DNA"/>
</dbReference>
<organism evidence="10 11">
    <name type="scientific">Gaiella occulta</name>
    <dbReference type="NCBI Taxonomy" id="1002870"/>
    <lineage>
        <taxon>Bacteria</taxon>
        <taxon>Bacillati</taxon>
        <taxon>Actinomycetota</taxon>
        <taxon>Thermoleophilia</taxon>
        <taxon>Gaiellales</taxon>
        <taxon>Gaiellaceae</taxon>
        <taxon>Gaiella</taxon>
    </lineage>
</organism>
<dbReference type="InterPro" id="IPR050351">
    <property type="entry name" value="BphY/WalK/GraS-like"/>
</dbReference>
<dbReference type="InterPro" id="IPR004358">
    <property type="entry name" value="Sig_transdc_His_kin-like_C"/>
</dbReference>
<dbReference type="GO" id="GO:0000155">
    <property type="term" value="F:phosphorelay sensor kinase activity"/>
    <property type="evidence" value="ECO:0007669"/>
    <property type="project" value="InterPro"/>
</dbReference>
<dbReference type="PANTHER" id="PTHR45453">
    <property type="entry name" value="PHOSPHATE REGULON SENSOR PROTEIN PHOR"/>
    <property type="match status" value="1"/>
</dbReference>
<evidence type="ECO:0000313" key="10">
    <source>
        <dbReference type="EMBL" id="RDI75785.1"/>
    </source>
</evidence>